<accession>A0A501X9V8</accession>
<evidence type="ECO:0000313" key="2">
    <source>
        <dbReference type="EMBL" id="TPE57281.1"/>
    </source>
</evidence>
<sequence>MAKFNRKPKALLIGVLSVVTGISTMFPFVTKKPIEPVKPPTVINKELIDLINETKSLLQDNKNNIANYKDLKNLNSLLKEANKFIYSPDKEAVKNIYDKLKAAKDEASSFVSEQLVLKELINKAKDVIANNKIPSSITHLLTDKILPVANDMVSGKGKRVDKPDLLNQEDEIKKQLEIYYDFIKERTRREKSYQDYFLNEPISTSVNEKYLNLLRKAKKEAAEAFASRESSLEYLDWVYIQVSDAYSNAEHNSDLLERQKQFVNDIKHKIENSNLNDYSKQKNYEALNNLVQASLNGNRDNDTLEKIDQALYKFEIKKYESEAEIEANAVLDTSYDITRHYDTSAYPDIKKANNELENILNNPNSTQEDIKKATNKVKEKVTEFVNAFNNEVTNTTSNFYNGWENLDLYNNEKANSDGQNASFIKDDLMGWNNTDIKEEIANISKQYFDNEEQESTLTADNLNDFKNKVDNLYKIDISDWSKPNIPGISQEEVRNKYLSVIYETTRVLRGHILKSLTDGAKFISASRYILPNNIWLQMMNKTFGYYAKDGKLEDENSSLKTIDETQIDEYATENGWFVPTDEKQLFTPNWAYMPTYNEDYPLFVEDSSKIYWTLYPYFQYAYLNNEILNPSIVSLFREDEEDDENYNMIFEKMDNANVDKDIYSKDMDLSEFLSEDAYKAFLKNQGSWFDPSQQDSNYKDQNKPVEENGSKFEFNFDIFKFFINYPFSSSQSAALAKNNISSLNVKYFNEAVIMFNDLYQKQVEEIREKLETKKAELEKDSTNNSETLAKINSLLETPKYEEVNKPLMDKYSYFNDSFISKANELLKDN</sequence>
<protein>
    <submittedName>
        <fullName evidence="2">Uncharacterized protein</fullName>
    </submittedName>
</protein>
<dbReference type="AlphaFoldDB" id="A0A501X9V8"/>
<name>A0A501X9V8_9BACT</name>
<keyword evidence="3" id="KW-1185">Reference proteome</keyword>
<dbReference type="EMBL" id="VFSS01000006">
    <property type="protein sequence ID" value="TPE57281.1"/>
    <property type="molecule type" value="Genomic_DNA"/>
</dbReference>
<dbReference type="Proteomes" id="UP000319776">
    <property type="component" value="Unassembled WGS sequence"/>
</dbReference>
<gene>
    <name evidence="2" type="ORF">FJO69_02115</name>
</gene>
<proteinExistence type="predicted"/>
<evidence type="ECO:0000313" key="3">
    <source>
        <dbReference type="Proteomes" id="UP000319776"/>
    </source>
</evidence>
<keyword evidence="1" id="KW-0175">Coiled coil</keyword>
<comment type="caution">
    <text evidence="2">The sequence shown here is derived from an EMBL/GenBank/DDBJ whole genome shotgun (WGS) entry which is preliminary data.</text>
</comment>
<organism evidence="2 3">
    <name type="scientific">[Mycoplasma] falconis</name>
    <dbReference type="NCBI Taxonomy" id="92403"/>
    <lineage>
        <taxon>Bacteria</taxon>
        <taxon>Bacillati</taxon>
        <taxon>Mycoplasmatota</taxon>
        <taxon>Mycoplasmoidales</taxon>
        <taxon>Metamycoplasmataceae</taxon>
        <taxon>Metamycoplasma</taxon>
    </lineage>
</organism>
<reference evidence="2 3" key="1">
    <citation type="submission" date="2019-06" db="EMBL/GenBank/DDBJ databases">
        <title>Mycoplasma falconis type strain whole genome sequence.</title>
        <authorList>
            <person name="Spergser J."/>
        </authorList>
    </citation>
    <scope>NUCLEOTIDE SEQUENCE [LARGE SCALE GENOMIC DNA]</scope>
    <source>
        <strain evidence="2 3">ATCC 51372</strain>
    </source>
</reference>
<dbReference type="OrthoDB" id="402169at2"/>
<feature type="coiled-coil region" evidence="1">
    <location>
        <begin position="756"/>
        <end position="787"/>
    </location>
</feature>
<evidence type="ECO:0000256" key="1">
    <source>
        <dbReference type="SAM" id="Coils"/>
    </source>
</evidence>
<dbReference type="RefSeq" id="WP_140781359.1">
    <property type="nucleotide sequence ID" value="NZ_VFSS01000006.1"/>
</dbReference>